<feature type="transmembrane region" description="Helical" evidence="1">
    <location>
        <begin position="96"/>
        <end position="118"/>
    </location>
</feature>
<keyword evidence="1" id="KW-0472">Membrane</keyword>
<protein>
    <submittedName>
        <fullName evidence="2">DUF2784 domain-containing protein</fullName>
    </submittedName>
</protein>
<feature type="transmembrane region" description="Helical" evidence="1">
    <location>
        <begin position="12"/>
        <end position="29"/>
    </location>
</feature>
<sequence length="123" mass="13777">MLFRILADCLVLLHGCFVLFVVLGGLLALKWPRAAWIHVPACIWGALIEFKGWICPLTPLEKWLRVQAGQAGYEGGFVQHYLVPLMYPAGLTAERATTLGLFVVIVNVAIYACVVISIRRRRR</sequence>
<proteinExistence type="predicted"/>
<dbReference type="EMBL" id="JACXWD010000050">
    <property type="protein sequence ID" value="MBD3868932.1"/>
    <property type="molecule type" value="Genomic_DNA"/>
</dbReference>
<organism evidence="2 3">
    <name type="scientific">Candidatus Polarisedimenticola svalbardensis</name>
    <dbReference type="NCBI Taxonomy" id="2886004"/>
    <lineage>
        <taxon>Bacteria</taxon>
        <taxon>Pseudomonadati</taxon>
        <taxon>Acidobacteriota</taxon>
        <taxon>Candidatus Polarisedimenticolia</taxon>
        <taxon>Candidatus Polarisedimenticolales</taxon>
        <taxon>Candidatus Polarisedimenticolaceae</taxon>
        <taxon>Candidatus Polarisedimenticola</taxon>
    </lineage>
</organism>
<keyword evidence="1" id="KW-1133">Transmembrane helix</keyword>
<evidence type="ECO:0000313" key="3">
    <source>
        <dbReference type="Proteomes" id="UP000648239"/>
    </source>
</evidence>
<dbReference type="Pfam" id="PF10861">
    <property type="entry name" value="DUF2784"/>
    <property type="match status" value="1"/>
</dbReference>
<name>A0A8J6XUW9_9BACT</name>
<evidence type="ECO:0000313" key="2">
    <source>
        <dbReference type="EMBL" id="MBD3868932.1"/>
    </source>
</evidence>
<comment type="caution">
    <text evidence="2">The sequence shown here is derived from an EMBL/GenBank/DDBJ whole genome shotgun (WGS) entry which is preliminary data.</text>
</comment>
<reference evidence="2 3" key="1">
    <citation type="submission" date="2020-08" db="EMBL/GenBank/DDBJ databases">
        <title>Acidobacteriota in marine sediments use diverse sulfur dissimilation pathways.</title>
        <authorList>
            <person name="Wasmund K."/>
        </authorList>
    </citation>
    <scope>NUCLEOTIDE SEQUENCE [LARGE SCALE GENOMIC DNA]</scope>
    <source>
        <strain evidence="2">MAG AM4</strain>
    </source>
</reference>
<dbReference type="AlphaFoldDB" id="A0A8J6XUW9"/>
<dbReference type="Proteomes" id="UP000648239">
    <property type="component" value="Unassembled WGS sequence"/>
</dbReference>
<evidence type="ECO:0000256" key="1">
    <source>
        <dbReference type="SAM" id="Phobius"/>
    </source>
</evidence>
<keyword evidence="1" id="KW-0812">Transmembrane</keyword>
<accession>A0A8J6XUW9</accession>
<dbReference type="InterPro" id="IPR021218">
    <property type="entry name" value="DUF2784"/>
</dbReference>
<gene>
    <name evidence="2" type="ORF">IFK94_12460</name>
</gene>